<dbReference type="EMBL" id="LXQA010079482">
    <property type="protein sequence ID" value="MCI11263.1"/>
    <property type="molecule type" value="Genomic_DNA"/>
</dbReference>
<proteinExistence type="predicted"/>
<feature type="non-terminal residue" evidence="2">
    <location>
        <position position="1"/>
    </location>
</feature>
<protein>
    <submittedName>
        <fullName evidence="2">Uncharacterized protein</fullName>
    </submittedName>
</protein>
<organism evidence="2 3">
    <name type="scientific">Trifolium medium</name>
    <dbReference type="NCBI Taxonomy" id="97028"/>
    <lineage>
        <taxon>Eukaryota</taxon>
        <taxon>Viridiplantae</taxon>
        <taxon>Streptophyta</taxon>
        <taxon>Embryophyta</taxon>
        <taxon>Tracheophyta</taxon>
        <taxon>Spermatophyta</taxon>
        <taxon>Magnoliopsida</taxon>
        <taxon>eudicotyledons</taxon>
        <taxon>Gunneridae</taxon>
        <taxon>Pentapetalae</taxon>
        <taxon>rosids</taxon>
        <taxon>fabids</taxon>
        <taxon>Fabales</taxon>
        <taxon>Fabaceae</taxon>
        <taxon>Papilionoideae</taxon>
        <taxon>50 kb inversion clade</taxon>
        <taxon>NPAAA clade</taxon>
        <taxon>Hologalegina</taxon>
        <taxon>IRL clade</taxon>
        <taxon>Trifolieae</taxon>
        <taxon>Trifolium</taxon>
    </lineage>
</organism>
<sequence length="160" mass="18351">TSLRDQRIKGRDPTNGPALETNPRAHKKRSEEETKNHTSWKMAKKATSTTVPKKFKTNGSDPNQKNRGLPSHLEKWRQNLKETCARQSESQINQKHVVKSPKVPLQRNIFPTINLKTETTVPSTRVTHIETHLSKTPPTPILWKKPLETITGNLRRAKKR</sequence>
<evidence type="ECO:0000313" key="3">
    <source>
        <dbReference type="Proteomes" id="UP000265520"/>
    </source>
</evidence>
<feature type="compositionally biased region" description="Polar residues" evidence="1">
    <location>
        <begin position="46"/>
        <end position="66"/>
    </location>
</feature>
<accession>A0A392PGN6</accession>
<dbReference type="Proteomes" id="UP000265520">
    <property type="component" value="Unassembled WGS sequence"/>
</dbReference>
<feature type="region of interest" description="Disordered" evidence="1">
    <location>
        <begin position="1"/>
        <end position="71"/>
    </location>
</feature>
<reference evidence="2 3" key="1">
    <citation type="journal article" date="2018" name="Front. Plant Sci.">
        <title>Red Clover (Trifolium pratense) and Zigzag Clover (T. medium) - A Picture of Genomic Similarities and Differences.</title>
        <authorList>
            <person name="Dluhosova J."/>
            <person name="Istvanek J."/>
            <person name="Nedelnik J."/>
            <person name="Repkova J."/>
        </authorList>
    </citation>
    <scope>NUCLEOTIDE SEQUENCE [LARGE SCALE GENOMIC DNA]</scope>
    <source>
        <strain evidence="3">cv. 10/8</strain>
        <tissue evidence="2">Leaf</tissue>
    </source>
</reference>
<feature type="compositionally biased region" description="Basic and acidic residues" evidence="1">
    <location>
        <begin position="1"/>
        <end position="12"/>
    </location>
</feature>
<comment type="caution">
    <text evidence="2">The sequence shown here is derived from an EMBL/GenBank/DDBJ whole genome shotgun (WGS) entry which is preliminary data.</text>
</comment>
<evidence type="ECO:0000256" key="1">
    <source>
        <dbReference type="SAM" id="MobiDB-lite"/>
    </source>
</evidence>
<evidence type="ECO:0000313" key="2">
    <source>
        <dbReference type="EMBL" id="MCI11263.1"/>
    </source>
</evidence>
<dbReference type="AlphaFoldDB" id="A0A392PGN6"/>
<name>A0A392PGN6_9FABA</name>
<keyword evidence="3" id="KW-1185">Reference proteome</keyword>